<dbReference type="InterPro" id="IPR000073">
    <property type="entry name" value="AB_hydrolase_1"/>
</dbReference>
<feature type="transmembrane region" description="Helical" evidence="2">
    <location>
        <begin position="9"/>
        <end position="27"/>
    </location>
</feature>
<evidence type="ECO:0000259" key="3">
    <source>
        <dbReference type="Pfam" id="PF00561"/>
    </source>
</evidence>
<comment type="caution">
    <text evidence="4">The sequence shown here is derived from an EMBL/GenBank/DDBJ whole genome shotgun (WGS) entry which is preliminary data.</text>
</comment>
<dbReference type="AlphaFoldDB" id="A0AAD7GR25"/>
<accession>A0AAD7GR25</accession>
<sequence>MSPSASRCLAYLLLIVPPLVISFYFLATFPTAPSPLPVPAYPGLASLPPESRAREIYPEDWLEEGGYVDLPMGRTRYWLRGPKSGKKIVLIHGLSIPALVWAPLVPQLVDAGHRVLLYDLYGRGYSDAPMGAAYDAQLYVTQLALLLQHLGWQRTRIGGVSMGGAIAAAFVATFPNLVERDVVLVASAGLVESADLPRTAKVISSPFVQALTANPLIYAYLRRLASKPDATREPRAALIQELVRHQSAHLAGFNRAVSSSLRTGPVTSMRWAFESTEWAGRRVLAIHGTADHTVPPAHTSRIKTLIEAAGRNASTEAPKSSKSTTQTKGKAREPEERVRVVRIPDAGHALTWTHAEEVGKVMCEFLAAR</sequence>
<dbReference type="PRINTS" id="PR00111">
    <property type="entry name" value="ABHYDROLASE"/>
</dbReference>
<evidence type="ECO:0000256" key="2">
    <source>
        <dbReference type="SAM" id="Phobius"/>
    </source>
</evidence>
<dbReference type="GO" id="GO:0047372">
    <property type="term" value="F:monoacylglycerol lipase activity"/>
    <property type="evidence" value="ECO:0007669"/>
    <property type="project" value="TreeGrafter"/>
</dbReference>
<gene>
    <name evidence="4" type="ORF">B0H16DRAFT_1640421</name>
</gene>
<protein>
    <submittedName>
        <fullName evidence="4">Alpha/Beta hydrolase protein</fullName>
    </submittedName>
</protein>
<keyword evidence="2" id="KW-1133">Transmembrane helix</keyword>
<reference evidence="4" key="1">
    <citation type="submission" date="2023-03" db="EMBL/GenBank/DDBJ databases">
        <title>Massive genome expansion in bonnet fungi (Mycena s.s.) driven by repeated elements and novel gene families across ecological guilds.</title>
        <authorList>
            <consortium name="Lawrence Berkeley National Laboratory"/>
            <person name="Harder C.B."/>
            <person name="Miyauchi S."/>
            <person name="Viragh M."/>
            <person name="Kuo A."/>
            <person name="Thoen E."/>
            <person name="Andreopoulos B."/>
            <person name="Lu D."/>
            <person name="Skrede I."/>
            <person name="Drula E."/>
            <person name="Henrissat B."/>
            <person name="Morin E."/>
            <person name="Kohler A."/>
            <person name="Barry K."/>
            <person name="LaButti K."/>
            <person name="Morin E."/>
            <person name="Salamov A."/>
            <person name="Lipzen A."/>
            <person name="Mereny Z."/>
            <person name="Hegedus B."/>
            <person name="Baldrian P."/>
            <person name="Stursova M."/>
            <person name="Weitz H."/>
            <person name="Taylor A."/>
            <person name="Grigoriev I.V."/>
            <person name="Nagy L.G."/>
            <person name="Martin F."/>
            <person name="Kauserud H."/>
        </authorList>
    </citation>
    <scope>NUCLEOTIDE SEQUENCE</scope>
    <source>
        <strain evidence="4">CBHHK182m</strain>
    </source>
</reference>
<dbReference type="Pfam" id="PF00561">
    <property type="entry name" value="Abhydrolase_1"/>
    <property type="match status" value="1"/>
</dbReference>
<feature type="region of interest" description="Disordered" evidence="1">
    <location>
        <begin position="310"/>
        <end position="338"/>
    </location>
</feature>
<dbReference type="GO" id="GO:0016020">
    <property type="term" value="C:membrane"/>
    <property type="evidence" value="ECO:0007669"/>
    <property type="project" value="TreeGrafter"/>
</dbReference>
<evidence type="ECO:0000313" key="5">
    <source>
        <dbReference type="Proteomes" id="UP001215598"/>
    </source>
</evidence>
<dbReference type="EMBL" id="JARKIB010000524">
    <property type="protein sequence ID" value="KAJ7701728.1"/>
    <property type="molecule type" value="Genomic_DNA"/>
</dbReference>
<proteinExistence type="predicted"/>
<keyword evidence="4" id="KW-0378">Hydrolase</keyword>
<dbReference type="Gene3D" id="3.40.50.1820">
    <property type="entry name" value="alpha/beta hydrolase"/>
    <property type="match status" value="1"/>
</dbReference>
<keyword evidence="5" id="KW-1185">Reference proteome</keyword>
<evidence type="ECO:0000313" key="4">
    <source>
        <dbReference type="EMBL" id="KAJ7701728.1"/>
    </source>
</evidence>
<dbReference type="GO" id="GO:0046464">
    <property type="term" value="P:acylglycerol catabolic process"/>
    <property type="evidence" value="ECO:0007669"/>
    <property type="project" value="TreeGrafter"/>
</dbReference>
<dbReference type="InterPro" id="IPR050266">
    <property type="entry name" value="AB_hydrolase_sf"/>
</dbReference>
<dbReference type="SUPFAM" id="SSF53474">
    <property type="entry name" value="alpha/beta-Hydrolases"/>
    <property type="match status" value="1"/>
</dbReference>
<feature type="domain" description="AB hydrolase-1" evidence="3">
    <location>
        <begin position="88"/>
        <end position="354"/>
    </location>
</feature>
<dbReference type="PANTHER" id="PTHR43798">
    <property type="entry name" value="MONOACYLGLYCEROL LIPASE"/>
    <property type="match status" value="1"/>
</dbReference>
<name>A0AAD7GR25_9AGAR</name>
<dbReference type="PANTHER" id="PTHR43798:SF33">
    <property type="entry name" value="HYDROLASE, PUTATIVE (AFU_ORTHOLOGUE AFUA_2G14860)-RELATED"/>
    <property type="match status" value="1"/>
</dbReference>
<dbReference type="Proteomes" id="UP001215598">
    <property type="component" value="Unassembled WGS sequence"/>
</dbReference>
<keyword evidence="2" id="KW-0472">Membrane</keyword>
<dbReference type="InterPro" id="IPR029058">
    <property type="entry name" value="AB_hydrolase_fold"/>
</dbReference>
<keyword evidence="2" id="KW-0812">Transmembrane</keyword>
<evidence type="ECO:0000256" key="1">
    <source>
        <dbReference type="SAM" id="MobiDB-lite"/>
    </source>
</evidence>
<organism evidence="4 5">
    <name type="scientific">Mycena metata</name>
    <dbReference type="NCBI Taxonomy" id="1033252"/>
    <lineage>
        <taxon>Eukaryota</taxon>
        <taxon>Fungi</taxon>
        <taxon>Dikarya</taxon>
        <taxon>Basidiomycota</taxon>
        <taxon>Agaricomycotina</taxon>
        <taxon>Agaricomycetes</taxon>
        <taxon>Agaricomycetidae</taxon>
        <taxon>Agaricales</taxon>
        <taxon>Marasmiineae</taxon>
        <taxon>Mycenaceae</taxon>
        <taxon>Mycena</taxon>
    </lineage>
</organism>